<evidence type="ECO:0000313" key="6">
    <source>
        <dbReference type="Proteomes" id="UP001258017"/>
    </source>
</evidence>
<keyword evidence="2" id="KW-0175">Coiled coil</keyword>
<proteinExistence type="predicted"/>
<dbReference type="AlphaFoldDB" id="A0AAD9VMK5"/>
<keyword evidence="3" id="KW-0496">Mitochondrion</keyword>
<evidence type="ECO:0000313" key="5">
    <source>
        <dbReference type="EMBL" id="KAK2579305.1"/>
    </source>
</evidence>
<protein>
    <recommendedName>
        <fullName evidence="4">HAP1 N-terminal domain-containing protein</fullName>
    </recommendedName>
</protein>
<accession>A0AAD9VMK5</accession>
<evidence type="ECO:0000256" key="1">
    <source>
        <dbReference type="ARBA" id="ARBA00004173"/>
    </source>
</evidence>
<evidence type="ECO:0000256" key="3">
    <source>
        <dbReference type="ARBA" id="ARBA00023128"/>
    </source>
</evidence>
<dbReference type="InterPro" id="IPR006933">
    <property type="entry name" value="HAP1_N"/>
</dbReference>
<dbReference type="GO" id="GO:0017022">
    <property type="term" value="F:myosin binding"/>
    <property type="evidence" value="ECO:0007669"/>
    <property type="project" value="TreeGrafter"/>
</dbReference>
<feature type="domain" description="HAP1 N-terminal" evidence="4">
    <location>
        <begin position="241"/>
        <end position="293"/>
    </location>
</feature>
<evidence type="ECO:0000259" key="4">
    <source>
        <dbReference type="Pfam" id="PF04849"/>
    </source>
</evidence>
<sequence length="295" mass="32977">MKAADTVGAQNYPIFNVEREYVWQYVQRQVGRIPFWSMQSFESLHYVRTTPLAGDRGGFPSGNQKFDTTSRGPPRDLIKMLLRGIAFAEVRRNSARRVFKGRDKAQNSSCEKEGNELSLSSNDASLMRQARRTIFLQSNDDQPNLGVVPIVSEGEAISLIATASKLAAVEDVGPKRPEGQARPSVTSLKVSPTARATLQALRTNRNRIAATTPPSTKDAETITEVCSGGELPEVEIISLLEEQIPRYRLRADTLTEFQGYENADWFIPSPALKTEDIDLKLSPDQIRETLNYFRK</sequence>
<keyword evidence="6" id="KW-1185">Reference proteome</keyword>
<organism evidence="5 6">
    <name type="scientific">Odynerus spinipes</name>
    <dbReference type="NCBI Taxonomy" id="1348599"/>
    <lineage>
        <taxon>Eukaryota</taxon>
        <taxon>Metazoa</taxon>
        <taxon>Ecdysozoa</taxon>
        <taxon>Arthropoda</taxon>
        <taxon>Hexapoda</taxon>
        <taxon>Insecta</taxon>
        <taxon>Pterygota</taxon>
        <taxon>Neoptera</taxon>
        <taxon>Endopterygota</taxon>
        <taxon>Hymenoptera</taxon>
        <taxon>Apocrita</taxon>
        <taxon>Aculeata</taxon>
        <taxon>Vespoidea</taxon>
        <taxon>Vespidae</taxon>
        <taxon>Eumeninae</taxon>
        <taxon>Odynerus</taxon>
    </lineage>
</organism>
<dbReference type="Pfam" id="PF04849">
    <property type="entry name" value="HAP1_N"/>
    <property type="match status" value="1"/>
</dbReference>
<evidence type="ECO:0000256" key="2">
    <source>
        <dbReference type="ARBA" id="ARBA00023054"/>
    </source>
</evidence>
<comment type="caution">
    <text evidence="5">The sequence shown here is derived from an EMBL/GenBank/DDBJ whole genome shotgun (WGS) entry which is preliminary data.</text>
</comment>
<dbReference type="GO" id="GO:0006605">
    <property type="term" value="P:protein targeting"/>
    <property type="evidence" value="ECO:0007669"/>
    <property type="project" value="TreeGrafter"/>
</dbReference>
<gene>
    <name evidence="5" type="ORF">KPH14_008258</name>
</gene>
<name>A0AAD9VMK5_9HYME</name>
<dbReference type="EMBL" id="JAIFRP010000096">
    <property type="protein sequence ID" value="KAK2579305.1"/>
    <property type="molecule type" value="Genomic_DNA"/>
</dbReference>
<dbReference type="InterPro" id="IPR051946">
    <property type="entry name" value="Intracell_Traff-Reg"/>
</dbReference>
<dbReference type="GO" id="GO:0047496">
    <property type="term" value="P:vesicle transport along microtubule"/>
    <property type="evidence" value="ECO:0007669"/>
    <property type="project" value="TreeGrafter"/>
</dbReference>
<dbReference type="GO" id="GO:0048311">
    <property type="term" value="P:mitochondrion distribution"/>
    <property type="evidence" value="ECO:0007669"/>
    <property type="project" value="TreeGrafter"/>
</dbReference>
<dbReference type="PANTHER" id="PTHR15751">
    <property type="entry name" value="TRAFFICKING KINESIN-BINDING PROTEIN"/>
    <property type="match status" value="1"/>
</dbReference>
<dbReference type="PANTHER" id="PTHR15751:SF12">
    <property type="entry name" value="TRAFFICKING KINESIN-BINDING PROTEIN MILT"/>
    <property type="match status" value="1"/>
</dbReference>
<reference evidence="5" key="2">
    <citation type="journal article" date="2023" name="Commun. Biol.">
        <title>Intrasexual cuticular hydrocarbon dimorphism in a wasp sheds light on hydrocarbon biosynthesis genes in Hymenoptera.</title>
        <authorList>
            <person name="Moris V.C."/>
            <person name="Podsiadlowski L."/>
            <person name="Martin S."/>
            <person name="Oeyen J.P."/>
            <person name="Donath A."/>
            <person name="Petersen M."/>
            <person name="Wilbrandt J."/>
            <person name="Misof B."/>
            <person name="Liedtke D."/>
            <person name="Thamm M."/>
            <person name="Scheiner R."/>
            <person name="Schmitt T."/>
            <person name="Niehuis O."/>
        </authorList>
    </citation>
    <scope>NUCLEOTIDE SEQUENCE</scope>
    <source>
        <strain evidence="5">GBR_01_08_01A</strain>
    </source>
</reference>
<dbReference type="GO" id="GO:0005739">
    <property type="term" value="C:mitochondrion"/>
    <property type="evidence" value="ECO:0007669"/>
    <property type="project" value="UniProtKB-SubCell"/>
</dbReference>
<comment type="subcellular location">
    <subcellularLocation>
        <location evidence="1">Mitochondrion</location>
    </subcellularLocation>
</comment>
<dbReference type="Proteomes" id="UP001258017">
    <property type="component" value="Unassembled WGS sequence"/>
</dbReference>
<dbReference type="GO" id="GO:0031410">
    <property type="term" value="C:cytoplasmic vesicle"/>
    <property type="evidence" value="ECO:0007669"/>
    <property type="project" value="TreeGrafter"/>
</dbReference>
<reference evidence="5" key="1">
    <citation type="submission" date="2021-08" db="EMBL/GenBank/DDBJ databases">
        <authorList>
            <person name="Misof B."/>
            <person name="Oliver O."/>
            <person name="Podsiadlowski L."/>
            <person name="Donath A."/>
            <person name="Peters R."/>
            <person name="Mayer C."/>
            <person name="Rust J."/>
            <person name="Gunkel S."/>
            <person name="Lesny P."/>
            <person name="Martin S."/>
            <person name="Oeyen J.P."/>
            <person name="Petersen M."/>
            <person name="Panagiotis P."/>
            <person name="Wilbrandt J."/>
            <person name="Tanja T."/>
        </authorList>
    </citation>
    <scope>NUCLEOTIDE SEQUENCE</scope>
    <source>
        <strain evidence="5">GBR_01_08_01A</strain>
        <tissue evidence="5">Thorax + abdomen</tissue>
    </source>
</reference>